<dbReference type="FunFam" id="3.60.21.10:FF:000005">
    <property type="entry name" value="Serine/threonine-protein phosphatase"/>
    <property type="match status" value="1"/>
</dbReference>
<gene>
    <name evidence="9" type="primary">PPX2</name>
    <name evidence="9" type="ORF">AK812_SmicGene42246</name>
</gene>
<reference evidence="9 10" key="1">
    <citation type="submission" date="2016-02" db="EMBL/GenBank/DDBJ databases">
        <title>Genome analysis of coral dinoflagellate symbionts highlights evolutionary adaptations to a symbiotic lifestyle.</title>
        <authorList>
            <person name="Aranda M."/>
            <person name="Li Y."/>
            <person name="Liew Y.J."/>
            <person name="Baumgarten S."/>
            <person name="Simakov O."/>
            <person name="Wilson M."/>
            <person name="Piel J."/>
            <person name="Ashoor H."/>
            <person name="Bougouffa S."/>
            <person name="Bajic V.B."/>
            <person name="Ryu T."/>
            <person name="Ravasi T."/>
            <person name="Bayer T."/>
            <person name="Micklem G."/>
            <person name="Kim H."/>
            <person name="Bhak J."/>
            <person name="Lajeunesse T.C."/>
            <person name="Voolstra C.R."/>
        </authorList>
    </citation>
    <scope>NUCLEOTIDE SEQUENCE [LARGE SCALE GENOMIC DNA]</scope>
    <source>
        <strain evidence="9 10">CCMP2467</strain>
    </source>
</reference>
<organism evidence="9 10">
    <name type="scientific">Symbiodinium microadriaticum</name>
    <name type="common">Dinoflagellate</name>
    <name type="synonym">Zooxanthella microadriatica</name>
    <dbReference type="NCBI Taxonomy" id="2951"/>
    <lineage>
        <taxon>Eukaryota</taxon>
        <taxon>Sar</taxon>
        <taxon>Alveolata</taxon>
        <taxon>Dinophyceae</taxon>
        <taxon>Suessiales</taxon>
        <taxon>Symbiodiniaceae</taxon>
        <taxon>Symbiodinium</taxon>
    </lineage>
</organism>
<name>A0A1Q9C433_SYMMI</name>
<evidence type="ECO:0000256" key="4">
    <source>
        <dbReference type="ARBA" id="ARBA00023211"/>
    </source>
</evidence>
<dbReference type="SUPFAM" id="SSF56300">
    <property type="entry name" value="Metallo-dependent phosphatases"/>
    <property type="match status" value="1"/>
</dbReference>
<dbReference type="GO" id="GO:0004722">
    <property type="term" value="F:protein serine/threonine phosphatase activity"/>
    <property type="evidence" value="ECO:0007669"/>
    <property type="project" value="UniProtKB-EC"/>
</dbReference>
<dbReference type="Pfam" id="PF00149">
    <property type="entry name" value="Metallophos"/>
    <property type="match status" value="1"/>
</dbReference>
<keyword evidence="2 6" id="KW-0378">Hydrolase</keyword>
<dbReference type="InterPro" id="IPR006186">
    <property type="entry name" value="Ser/Thr-sp_prot-phosphatase"/>
</dbReference>
<keyword evidence="10" id="KW-1185">Reference proteome</keyword>
<feature type="domain" description="Serine/threonine specific protein phosphatases" evidence="8">
    <location>
        <begin position="110"/>
        <end position="115"/>
    </location>
</feature>
<feature type="region of interest" description="Disordered" evidence="7">
    <location>
        <begin position="854"/>
        <end position="877"/>
    </location>
</feature>
<dbReference type="InterPro" id="IPR004843">
    <property type="entry name" value="Calcineurin-like_PHP"/>
</dbReference>
<dbReference type="InterPro" id="IPR029052">
    <property type="entry name" value="Metallo-depent_PP-like"/>
</dbReference>
<proteinExistence type="inferred from homology"/>
<evidence type="ECO:0000256" key="5">
    <source>
        <dbReference type="ARBA" id="ARBA00038328"/>
    </source>
</evidence>
<dbReference type="Gene3D" id="3.60.21.10">
    <property type="match status" value="1"/>
</dbReference>
<dbReference type="PROSITE" id="PS00125">
    <property type="entry name" value="SER_THR_PHOSPHATASE"/>
    <property type="match status" value="1"/>
</dbReference>
<evidence type="ECO:0000313" key="9">
    <source>
        <dbReference type="EMBL" id="OLP77677.1"/>
    </source>
</evidence>
<evidence type="ECO:0000256" key="2">
    <source>
        <dbReference type="ARBA" id="ARBA00022801"/>
    </source>
</evidence>
<evidence type="ECO:0000256" key="6">
    <source>
        <dbReference type="RuleBase" id="RU004273"/>
    </source>
</evidence>
<feature type="region of interest" description="Disordered" evidence="7">
    <location>
        <begin position="588"/>
        <end position="617"/>
    </location>
</feature>
<dbReference type="OrthoDB" id="1930084at2759"/>
<accession>A0A1Q9C433</accession>
<dbReference type="SMART" id="SM00156">
    <property type="entry name" value="PP2Ac"/>
    <property type="match status" value="1"/>
</dbReference>
<dbReference type="SUPFAM" id="SSF57997">
    <property type="entry name" value="Tropomyosin"/>
    <property type="match status" value="1"/>
</dbReference>
<keyword evidence="3" id="KW-0904">Protein phosphatase</keyword>
<protein>
    <recommendedName>
        <fullName evidence="6">Serine/threonine-protein phosphatase</fullName>
        <ecNumber evidence="6">3.1.3.16</ecNumber>
    </recommendedName>
</protein>
<dbReference type="EMBL" id="LSRX01001729">
    <property type="protein sequence ID" value="OLP77677.1"/>
    <property type="molecule type" value="Genomic_DNA"/>
</dbReference>
<evidence type="ECO:0000256" key="3">
    <source>
        <dbReference type="ARBA" id="ARBA00022912"/>
    </source>
</evidence>
<dbReference type="InterPro" id="IPR047129">
    <property type="entry name" value="PPA2-like"/>
</dbReference>
<evidence type="ECO:0000256" key="7">
    <source>
        <dbReference type="SAM" id="MobiDB-lite"/>
    </source>
</evidence>
<sequence length="877" mass="97629">MGVSDLDRQIDQLKRCEYIKEAEVKALCSKARDILVEECNVQRVDAPVTICGDIHGQFYDLVELFKVGGDCPETNYLFMGDFVDRGFYSVETFLLLLALKVRYPDRIMLIRGNHESRQITQVYGFYDECLRKYGSVNVWRYCTEIFDYLALAALIEDRVFCVHGGLSPAINTLDDVRSIDRKQEVPHEGAMCDLMWSDPEDLDGWGLSPRGAGYLFGADVVKGFNHTNGIELIGRAHQLVMDGYKWMFNEALVTVWSAPNYCYRCGNVAAILEFDENLKQSFRIFEVGEDWKFCANPRGKTPAEEVILEAFRMLVDTWHGEKRGLHLFVRTFSISRSKMLKLKLVMSFLAVGTAVPEEAPSSVLVELDGNGQASMVEAGKRPFHKDAPKYDDDVERALQAANLTSSERQEVEKTLDDFLNKSELPKPQASLVQLAAFAPVSAAGPAPGHTVALKNHTEVVTKRGTDPQLKALNDQHDNLTHLVHDQAEAVAHTSATMSRNKEDVDRQAAEVDRVADLYGQSHANTKKAEDAYKAHLVALAIAKKRRDDLKQKADDARKTLETVVPEYNAAEYKLGILMSQTPWLKDEAKKKEAEEGKRADDLENTENKKKEMQDKLNGDDKALQAAISKLNGLNGDLKRIEDKIEHWNSASSLAESEWVSCGLGQMQRKDGPKILISHFQALELAQTLGPRPQAESIFEVWVGAASSLFSQSWREPATTTMLASTEEAIGRTTVASARRHGNVRRRLASLHRPALICLVLSVAATAFVNVDPRAGSRASQLPRQARMSPAAVESNDLEYMPMKMASFATGILRPFFVVQALHPSQLEEEGQLKTTEEKMQTVGNGADEAKTLRIADSDHRGHGKASQTLAPISPSSY</sequence>
<dbReference type="PANTHER" id="PTHR45619">
    <property type="entry name" value="SERINE/THREONINE-PROTEIN PHOSPHATASE PP2A-RELATED"/>
    <property type="match status" value="1"/>
</dbReference>
<dbReference type="CDD" id="cd07415">
    <property type="entry name" value="MPP_PP2A_PP4_PP6"/>
    <property type="match status" value="1"/>
</dbReference>
<dbReference type="AlphaFoldDB" id="A0A1Q9C433"/>
<dbReference type="PRINTS" id="PR00114">
    <property type="entry name" value="STPHPHTASE"/>
</dbReference>
<comment type="catalytic activity">
    <reaction evidence="6">
        <text>O-phospho-L-threonyl-[protein] + H2O = L-threonyl-[protein] + phosphate</text>
        <dbReference type="Rhea" id="RHEA:47004"/>
        <dbReference type="Rhea" id="RHEA-COMP:11060"/>
        <dbReference type="Rhea" id="RHEA-COMP:11605"/>
        <dbReference type="ChEBI" id="CHEBI:15377"/>
        <dbReference type="ChEBI" id="CHEBI:30013"/>
        <dbReference type="ChEBI" id="CHEBI:43474"/>
        <dbReference type="ChEBI" id="CHEBI:61977"/>
        <dbReference type="EC" id="3.1.3.16"/>
    </reaction>
</comment>
<feature type="compositionally biased region" description="Polar residues" evidence="7">
    <location>
        <begin position="865"/>
        <end position="877"/>
    </location>
</feature>
<evidence type="ECO:0000256" key="1">
    <source>
        <dbReference type="ARBA" id="ARBA00022723"/>
    </source>
</evidence>
<evidence type="ECO:0000313" key="10">
    <source>
        <dbReference type="Proteomes" id="UP000186817"/>
    </source>
</evidence>
<comment type="similarity">
    <text evidence="5">Belongs to the PPP phosphatase family. PP-4 (PP-X) subfamily.</text>
</comment>
<dbReference type="EC" id="3.1.3.16" evidence="6"/>
<dbReference type="Proteomes" id="UP000186817">
    <property type="component" value="Unassembled WGS sequence"/>
</dbReference>
<keyword evidence="1" id="KW-0479">Metal-binding</keyword>
<keyword evidence="4" id="KW-0464">Manganese</keyword>
<dbReference type="GO" id="GO:0046872">
    <property type="term" value="F:metal ion binding"/>
    <property type="evidence" value="ECO:0007669"/>
    <property type="project" value="UniProtKB-KW"/>
</dbReference>
<comment type="caution">
    <text evidence="9">The sequence shown here is derived from an EMBL/GenBank/DDBJ whole genome shotgun (WGS) entry which is preliminary data.</text>
</comment>
<evidence type="ECO:0000259" key="8">
    <source>
        <dbReference type="PROSITE" id="PS00125"/>
    </source>
</evidence>